<dbReference type="SUPFAM" id="SSF46785">
    <property type="entry name" value="Winged helix' DNA-binding domain"/>
    <property type="match status" value="1"/>
</dbReference>
<dbReference type="GO" id="GO:0003700">
    <property type="term" value="F:DNA-binding transcription factor activity"/>
    <property type="evidence" value="ECO:0007669"/>
    <property type="project" value="InterPro"/>
</dbReference>
<accession>A0A5M3XWM3</accession>
<keyword evidence="3" id="KW-1185">Reference proteome</keyword>
<proteinExistence type="predicted"/>
<sequence length="171" mass="19119">MRVEVILDDVTDEPRWLDSAEEQTWITLVAMLFRLPAALDAQLQRDAGLSHFEYLILASLSEAPERTLRMSVLALLSEGSLPRLSQAVGRLEKRGWVRRTPDPTDGRYTLAILTDDGFDKIVATAPGHVAEVRRLVFDPMTKAQPKQLREIGARVLRAVDPNGPRPGTHPF</sequence>
<evidence type="ECO:0000313" key="3">
    <source>
        <dbReference type="Proteomes" id="UP000377595"/>
    </source>
</evidence>
<dbReference type="AlphaFoldDB" id="A0A5M3XWM3"/>
<evidence type="ECO:0000313" key="2">
    <source>
        <dbReference type="EMBL" id="GES23763.1"/>
    </source>
</evidence>
<comment type="caution">
    <text evidence="2">The sequence shown here is derived from an EMBL/GenBank/DDBJ whole genome shotgun (WGS) entry which is preliminary data.</text>
</comment>
<dbReference type="Pfam" id="PF12802">
    <property type="entry name" value="MarR_2"/>
    <property type="match status" value="1"/>
</dbReference>
<dbReference type="InterPro" id="IPR000835">
    <property type="entry name" value="HTH_MarR-typ"/>
</dbReference>
<dbReference type="Gene3D" id="1.10.10.10">
    <property type="entry name" value="Winged helix-like DNA-binding domain superfamily/Winged helix DNA-binding domain"/>
    <property type="match status" value="1"/>
</dbReference>
<dbReference type="GO" id="GO:0006950">
    <property type="term" value="P:response to stress"/>
    <property type="evidence" value="ECO:0007669"/>
    <property type="project" value="TreeGrafter"/>
</dbReference>
<dbReference type="PANTHER" id="PTHR33164">
    <property type="entry name" value="TRANSCRIPTIONAL REGULATOR, MARR FAMILY"/>
    <property type="match status" value="1"/>
</dbReference>
<dbReference type="InterPro" id="IPR036388">
    <property type="entry name" value="WH-like_DNA-bd_sf"/>
</dbReference>
<dbReference type="InterPro" id="IPR039422">
    <property type="entry name" value="MarR/SlyA-like"/>
</dbReference>
<name>A0A5M3XWM3_9ACTN</name>
<protein>
    <submittedName>
        <fullName evidence="2">MarR family transcriptional regulator</fullName>
    </submittedName>
</protein>
<feature type="domain" description="HTH marR-type" evidence="1">
    <location>
        <begin position="25"/>
        <end position="157"/>
    </location>
</feature>
<evidence type="ECO:0000259" key="1">
    <source>
        <dbReference type="PROSITE" id="PS50995"/>
    </source>
</evidence>
<dbReference type="EMBL" id="BLAF01000044">
    <property type="protein sequence ID" value="GES23763.1"/>
    <property type="molecule type" value="Genomic_DNA"/>
</dbReference>
<gene>
    <name evidence="2" type="ORF">Aple_066620</name>
</gene>
<dbReference type="Proteomes" id="UP000377595">
    <property type="component" value="Unassembled WGS sequence"/>
</dbReference>
<dbReference type="SMART" id="SM00347">
    <property type="entry name" value="HTH_MARR"/>
    <property type="match status" value="1"/>
</dbReference>
<reference evidence="2 3" key="1">
    <citation type="submission" date="2019-10" db="EMBL/GenBank/DDBJ databases">
        <title>Whole genome shotgun sequence of Acrocarpospora pleiomorpha NBRC 16267.</title>
        <authorList>
            <person name="Ichikawa N."/>
            <person name="Kimura A."/>
            <person name="Kitahashi Y."/>
            <person name="Komaki H."/>
            <person name="Oguchi A."/>
        </authorList>
    </citation>
    <scope>NUCLEOTIDE SEQUENCE [LARGE SCALE GENOMIC DNA]</scope>
    <source>
        <strain evidence="2 3">NBRC 16267</strain>
    </source>
</reference>
<dbReference type="PANTHER" id="PTHR33164:SF99">
    <property type="entry name" value="MARR FAMILY REGULATORY PROTEIN"/>
    <property type="match status" value="1"/>
</dbReference>
<organism evidence="2 3">
    <name type="scientific">Acrocarpospora pleiomorpha</name>
    <dbReference type="NCBI Taxonomy" id="90975"/>
    <lineage>
        <taxon>Bacteria</taxon>
        <taxon>Bacillati</taxon>
        <taxon>Actinomycetota</taxon>
        <taxon>Actinomycetes</taxon>
        <taxon>Streptosporangiales</taxon>
        <taxon>Streptosporangiaceae</taxon>
        <taxon>Acrocarpospora</taxon>
    </lineage>
</organism>
<dbReference type="PROSITE" id="PS50995">
    <property type="entry name" value="HTH_MARR_2"/>
    <property type="match status" value="1"/>
</dbReference>
<dbReference type="InterPro" id="IPR036390">
    <property type="entry name" value="WH_DNA-bd_sf"/>
</dbReference>
<dbReference type="RefSeq" id="WP_344316539.1">
    <property type="nucleotide sequence ID" value="NZ_BAAAHM010000009.1"/>
</dbReference>